<comment type="caution">
    <text evidence="20">Lacks conserved residue(s) required for the propagation of feature annotation.</text>
</comment>
<name>A0ABD1JRG3_9TELE</name>
<dbReference type="SMART" id="SM00032">
    <property type="entry name" value="CCP"/>
    <property type="match status" value="2"/>
</dbReference>
<dbReference type="PROSITE" id="PS50026">
    <property type="entry name" value="EGF_3"/>
    <property type="match status" value="1"/>
</dbReference>
<keyword evidence="4 20" id="KW-0245">EGF-like domain</keyword>
<organism evidence="26 27">
    <name type="scientific">Coilia grayii</name>
    <name type="common">Gray's grenadier anchovy</name>
    <dbReference type="NCBI Taxonomy" id="363190"/>
    <lineage>
        <taxon>Eukaryota</taxon>
        <taxon>Metazoa</taxon>
        <taxon>Chordata</taxon>
        <taxon>Craniata</taxon>
        <taxon>Vertebrata</taxon>
        <taxon>Euteleostomi</taxon>
        <taxon>Actinopterygii</taxon>
        <taxon>Neopterygii</taxon>
        <taxon>Teleostei</taxon>
        <taxon>Clupei</taxon>
        <taxon>Clupeiformes</taxon>
        <taxon>Clupeoidei</taxon>
        <taxon>Engraulidae</taxon>
        <taxon>Coilinae</taxon>
        <taxon>Coilia</taxon>
    </lineage>
</organism>
<keyword evidence="12 20" id="KW-1015">Disulfide bond</keyword>
<keyword evidence="27" id="KW-1185">Reference proteome</keyword>
<evidence type="ECO:0000256" key="3">
    <source>
        <dbReference type="ARBA" id="ARBA00022475"/>
    </source>
</evidence>
<keyword evidence="6" id="KW-0479">Metal-binding</keyword>
<protein>
    <recommendedName>
        <fullName evidence="15">E-selectin</fullName>
    </recommendedName>
    <alternativeName>
        <fullName evidence="16">CD62 antigen-like family member E</fullName>
    </alternativeName>
    <alternativeName>
        <fullName evidence="17">Endothelial leukocyte adhesion molecule 1</fullName>
    </alternativeName>
    <alternativeName>
        <fullName evidence="18">Leukocyte-endothelial cell adhesion molecule 2</fullName>
    </alternativeName>
</protein>
<dbReference type="GO" id="GO:0007155">
    <property type="term" value="P:cell adhesion"/>
    <property type="evidence" value="ECO:0007669"/>
    <property type="project" value="UniProtKB-KW"/>
</dbReference>
<evidence type="ECO:0000256" key="9">
    <source>
        <dbReference type="ARBA" id="ARBA00022737"/>
    </source>
</evidence>
<evidence type="ECO:0000256" key="6">
    <source>
        <dbReference type="ARBA" id="ARBA00022723"/>
    </source>
</evidence>
<sequence length="373" mass="41031">MLPSFHHLITLTCTLQTHTHTHTHTHARTHILTPRPALSAFPGRVLCWTYNSSTQAMSWSEARNFCQGSYTDLVAIQSEEETAHLLNITHIIPHRDSMPHYWIGMRKINGTWTWVGTERVLTGNGSWAPDEPNNNKDDEDCVQIYIHNQPGKMGKWNDAKCSDRNWPICYKAQCTRDACYGHGECVEVINSFKCLCHPGFDGTHCKTAVQCRKPVVPQNGSVECCGPHGNLSVGATCRFSCGEGFRREGLAQITCNATGQWSGNEPACSVLPPSLSPAPCEHLREPAGGVMMCSEGTCSFHCQPGFLLLGSTQVTCQPANVWSGFRPVCASYSHLLLAVLGWNVLTAACCLAYCCQNQRRSKGILCGACSCMH</sequence>
<dbReference type="CDD" id="cd00054">
    <property type="entry name" value="EGF_CA"/>
    <property type="match status" value="1"/>
</dbReference>
<evidence type="ECO:0000256" key="18">
    <source>
        <dbReference type="ARBA" id="ARBA00043124"/>
    </source>
</evidence>
<reference evidence="26 27" key="1">
    <citation type="submission" date="2024-09" db="EMBL/GenBank/DDBJ databases">
        <title>A chromosome-level genome assembly of Gray's grenadier anchovy, Coilia grayii.</title>
        <authorList>
            <person name="Fu Z."/>
        </authorList>
    </citation>
    <scope>NUCLEOTIDE SEQUENCE [LARGE SCALE GENOMIC DNA]</scope>
    <source>
        <strain evidence="26">G4</strain>
        <tissue evidence="26">Muscle</tissue>
    </source>
</reference>
<dbReference type="AlphaFoldDB" id="A0ABD1JRG3"/>
<evidence type="ECO:0000256" key="15">
    <source>
        <dbReference type="ARBA" id="ARBA00040812"/>
    </source>
</evidence>
<dbReference type="InterPro" id="IPR050350">
    <property type="entry name" value="Compl-Cell_Adhes-Reg"/>
</dbReference>
<dbReference type="InterPro" id="IPR002396">
    <property type="entry name" value="Selectin_superfamily"/>
</dbReference>
<keyword evidence="7" id="KW-0732">Signal</keyword>
<dbReference type="Gene3D" id="2.10.70.10">
    <property type="entry name" value="Complement Module, domain 1"/>
    <property type="match status" value="2"/>
</dbReference>
<evidence type="ECO:0000256" key="5">
    <source>
        <dbReference type="ARBA" id="ARBA00022659"/>
    </source>
</evidence>
<evidence type="ECO:0000256" key="14">
    <source>
        <dbReference type="ARBA" id="ARBA00038738"/>
    </source>
</evidence>
<dbReference type="SMART" id="SM00181">
    <property type="entry name" value="EGF"/>
    <property type="match status" value="2"/>
</dbReference>
<dbReference type="SUPFAM" id="SSF57196">
    <property type="entry name" value="EGF/Laminin"/>
    <property type="match status" value="1"/>
</dbReference>
<gene>
    <name evidence="26" type="ORF">ACEWY4_014140</name>
</gene>
<feature type="domain" description="Sushi" evidence="25">
    <location>
        <begin position="278"/>
        <end position="331"/>
    </location>
</feature>
<evidence type="ECO:0000256" key="12">
    <source>
        <dbReference type="ARBA" id="ARBA00023157"/>
    </source>
</evidence>
<dbReference type="GO" id="GO:0005886">
    <property type="term" value="C:plasma membrane"/>
    <property type="evidence" value="ECO:0007669"/>
    <property type="project" value="UniProtKB-SubCell"/>
</dbReference>
<evidence type="ECO:0000256" key="22">
    <source>
        <dbReference type="SAM" id="Phobius"/>
    </source>
</evidence>
<dbReference type="PANTHER" id="PTHR19325">
    <property type="entry name" value="COMPLEMENT COMPONENT-RELATED SUSHI DOMAIN-CONTAINING"/>
    <property type="match status" value="1"/>
</dbReference>
<keyword evidence="22" id="KW-0812">Transmembrane</keyword>
<dbReference type="GO" id="GO:0046872">
    <property type="term" value="F:metal ion binding"/>
    <property type="evidence" value="ECO:0007669"/>
    <property type="project" value="UniProtKB-KW"/>
</dbReference>
<dbReference type="InterPro" id="IPR001304">
    <property type="entry name" value="C-type_lectin-like"/>
</dbReference>
<dbReference type="SMART" id="SM00034">
    <property type="entry name" value="CLECT"/>
    <property type="match status" value="1"/>
</dbReference>
<dbReference type="Gene3D" id="3.10.100.10">
    <property type="entry name" value="Mannose-Binding Protein A, subunit A"/>
    <property type="match status" value="1"/>
</dbReference>
<feature type="domain" description="EGF-like" evidence="23">
    <location>
        <begin position="170"/>
        <end position="206"/>
    </location>
</feature>
<evidence type="ECO:0000256" key="13">
    <source>
        <dbReference type="ARBA" id="ARBA00023180"/>
    </source>
</evidence>
<keyword evidence="13" id="KW-0325">Glycoprotein</keyword>
<evidence type="ECO:0000256" key="1">
    <source>
        <dbReference type="ARBA" id="ARBA00004251"/>
    </source>
</evidence>
<evidence type="ECO:0000313" key="26">
    <source>
        <dbReference type="EMBL" id="KAL2089452.1"/>
    </source>
</evidence>
<feature type="disulfide bond" evidence="21">
    <location>
        <begin position="302"/>
        <end position="329"/>
    </location>
</feature>
<keyword evidence="9" id="KW-0677">Repeat</keyword>
<dbReference type="Pfam" id="PF00084">
    <property type="entry name" value="Sushi"/>
    <property type="match status" value="2"/>
</dbReference>
<feature type="transmembrane region" description="Helical" evidence="22">
    <location>
        <begin position="335"/>
        <end position="355"/>
    </location>
</feature>
<keyword evidence="5 21" id="KW-0768">Sushi</keyword>
<evidence type="ECO:0000256" key="16">
    <source>
        <dbReference type="ARBA" id="ARBA00041401"/>
    </source>
</evidence>
<keyword evidence="8" id="KW-0430">Lectin</keyword>
<accession>A0ABD1JRG3</accession>
<dbReference type="CDD" id="cd00033">
    <property type="entry name" value="CCP"/>
    <property type="match status" value="2"/>
</dbReference>
<dbReference type="EMBL" id="JBHFQA010000012">
    <property type="protein sequence ID" value="KAL2089452.1"/>
    <property type="molecule type" value="Genomic_DNA"/>
</dbReference>
<dbReference type="GO" id="GO:0030246">
    <property type="term" value="F:carbohydrate binding"/>
    <property type="evidence" value="ECO:0007669"/>
    <property type="project" value="UniProtKB-KW"/>
</dbReference>
<evidence type="ECO:0000256" key="11">
    <source>
        <dbReference type="ARBA" id="ARBA00022889"/>
    </source>
</evidence>
<dbReference type="PROSITE" id="PS01186">
    <property type="entry name" value="EGF_2"/>
    <property type="match status" value="1"/>
</dbReference>
<feature type="domain" description="Sushi" evidence="25">
    <location>
        <begin position="209"/>
        <end position="270"/>
    </location>
</feature>
<feature type="disulfide bond" evidence="21">
    <location>
        <begin position="241"/>
        <end position="268"/>
    </location>
</feature>
<dbReference type="Pfam" id="PF00008">
    <property type="entry name" value="EGF"/>
    <property type="match status" value="1"/>
</dbReference>
<feature type="disulfide bond" evidence="20">
    <location>
        <begin position="196"/>
        <end position="205"/>
    </location>
</feature>
<dbReference type="PANTHER" id="PTHR19325:SF493">
    <property type="entry name" value="E-SELECTIN"/>
    <property type="match status" value="1"/>
</dbReference>
<dbReference type="InterPro" id="IPR000436">
    <property type="entry name" value="Sushi_SCR_CCP_dom"/>
</dbReference>
<feature type="domain" description="C-type lectin" evidence="24">
    <location>
        <begin position="47"/>
        <end position="170"/>
    </location>
</feature>
<comment type="similarity">
    <text evidence="2">Belongs to the selectin/LECAM family.</text>
</comment>
<evidence type="ECO:0000256" key="19">
    <source>
        <dbReference type="ARBA" id="ARBA00045695"/>
    </source>
</evidence>
<comment type="function">
    <text evidence="19">Cell-surface glycoprotein having a role in immunoadhesion. Mediates in the adhesion of blood neutrophils in cytokine-activated endothelium through interaction with SELPLG/PSGL1. May have a role in capillary morphogenesis.</text>
</comment>
<keyword evidence="22" id="KW-0472">Membrane</keyword>
<evidence type="ECO:0000256" key="8">
    <source>
        <dbReference type="ARBA" id="ARBA00022734"/>
    </source>
</evidence>
<evidence type="ECO:0000259" key="24">
    <source>
        <dbReference type="PROSITE" id="PS50041"/>
    </source>
</evidence>
<keyword evidence="3" id="KW-1003">Cell membrane</keyword>
<evidence type="ECO:0000256" key="7">
    <source>
        <dbReference type="ARBA" id="ARBA00022729"/>
    </source>
</evidence>
<comment type="caution">
    <text evidence="26">The sequence shown here is derived from an EMBL/GenBank/DDBJ whole genome shotgun (WGS) entry which is preliminary data.</text>
</comment>
<evidence type="ECO:0000313" key="27">
    <source>
        <dbReference type="Proteomes" id="UP001591681"/>
    </source>
</evidence>
<evidence type="ECO:0000259" key="23">
    <source>
        <dbReference type="PROSITE" id="PS50026"/>
    </source>
</evidence>
<evidence type="ECO:0000256" key="10">
    <source>
        <dbReference type="ARBA" id="ARBA00022837"/>
    </source>
</evidence>
<keyword evidence="10" id="KW-0106">Calcium</keyword>
<comment type="subcellular location">
    <subcellularLocation>
        <location evidence="1">Cell membrane</location>
        <topology evidence="1">Single-pass type I membrane protein</topology>
    </subcellularLocation>
</comment>
<dbReference type="Proteomes" id="UP001591681">
    <property type="component" value="Unassembled WGS sequence"/>
</dbReference>
<dbReference type="InterPro" id="IPR016186">
    <property type="entry name" value="C-type_lectin-like/link_sf"/>
</dbReference>
<evidence type="ECO:0000256" key="20">
    <source>
        <dbReference type="PROSITE-ProRule" id="PRU00076"/>
    </source>
</evidence>
<evidence type="ECO:0000256" key="2">
    <source>
        <dbReference type="ARBA" id="ARBA00007360"/>
    </source>
</evidence>
<dbReference type="PROSITE" id="PS50923">
    <property type="entry name" value="SUSHI"/>
    <property type="match status" value="2"/>
</dbReference>
<proteinExistence type="inferred from homology"/>
<dbReference type="SUPFAM" id="SSF57535">
    <property type="entry name" value="Complement control module/SCR domain"/>
    <property type="match status" value="2"/>
</dbReference>
<evidence type="ECO:0000256" key="21">
    <source>
        <dbReference type="PROSITE-ProRule" id="PRU00302"/>
    </source>
</evidence>
<dbReference type="PRINTS" id="PR00343">
    <property type="entry name" value="SELECTIN"/>
</dbReference>
<dbReference type="PROSITE" id="PS00022">
    <property type="entry name" value="EGF_1"/>
    <property type="match status" value="1"/>
</dbReference>
<keyword evidence="11" id="KW-0130">Cell adhesion</keyword>
<dbReference type="InterPro" id="IPR000742">
    <property type="entry name" value="EGF"/>
</dbReference>
<dbReference type="SUPFAM" id="SSF56436">
    <property type="entry name" value="C-type lectin-like"/>
    <property type="match status" value="1"/>
</dbReference>
<dbReference type="InterPro" id="IPR016187">
    <property type="entry name" value="CTDL_fold"/>
</dbReference>
<keyword evidence="22" id="KW-1133">Transmembrane helix</keyword>
<evidence type="ECO:0000256" key="4">
    <source>
        <dbReference type="ARBA" id="ARBA00022536"/>
    </source>
</evidence>
<comment type="subunit">
    <text evidence="14">Interacts with SELPLG/PSGL1 and PODXL2 through the sialyl Lewis X epitope. SELPLG sulfation appears not to be required for this interaction.</text>
</comment>
<evidence type="ECO:0000256" key="17">
    <source>
        <dbReference type="ARBA" id="ARBA00042113"/>
    </source>
</evidence>
<evidence type="ECO:0000259" key="25">
    <source>
        <dbReference type="PROSITE" id="PS50923"/>
    </source>
</evidence>
<dbReference type="InterPro" id="IPR035976">
    <property type="entry name" value="Sushi/SCR/CCP_sf"/>
</dbReference>
<dbReference type="Pfam" id="PF00059">
    <property type="entry name" value="Lectin_C"/>
    <property type="match status" value="1"/>
</dbReference>
<dbReference type="PROSITE" id="PS50041">
    <property type="entry name" value="C_TYPE_LECTIN_2"/>
    <property type="match status" value="1"/>
</dbReference>